<dbReference type="SUPFAM" id="SSF53474">
    <property type="entry name" value="alpha/beta-Hydrolases"/>
    <property type="match status" value="1"/>
</dbReference>
<dbReference type="RefSeq" id="WP_332077885.1">
    <property type="nucleotide sequence ID" value="NZ_JAZHBM010000002.1"/>
</dbReference>
<dbReference type="Proteomes" id="UP001358324">
    <property type="component" value="Unassembled WGS sequence"/>
</dbReference>
<evidence type="ECO:0000313" key="3">
    <source>
        <dbReference type="Proteomes" id="UP001358324"/>
    </source>
</evidence>
<organism evidence="2 3">
    <name type="scientific">Luteimonas flava</name>
    <dbReference type="NCBI Taxonomy" id="3115822"/>
    <lineage>
        <taxon>Bacteria</taxon>
        <taxon>Pseudomonadati</taxon>
        <taxon>Pseudomonadota</taxon>
        <taxon>Gammaproteobacteria</taxon>
        <taxon>Lysobacterales</taxon>
        <taxon>Lysobacteraceae</taxon>
        <taxon>Luteimonas</taxon>
    </lineage>
</organism>
<dbReference type="GO" id="GO:0016787">
    <property type="term" value="F:hydrolase activity"/>
    <property type="evidence" value="ECO:0007669"/>
    <property type="project" value="UniProtKB-KW"/>
</dbReference>
<protein>
    <submittedName>
        <fullName evidence="2">Alpha/beta fold hydrolase</fullName>
    </submittedName>
</protein>
<evidence type="ECO:0000259" key="1">
    <source>
        <dbReference type="Pfam" id="PF12697"/>
    </source>
</evidence>
<name>A0ABU7WE37_9GAMM</name>
<keyword evidence="3" id="KW-1185">Reference proteome</keyword>
<gene>
    <name evidence="2" type="ORF">V3391_07855</name>
</gene>
<reference evidence="2 3" key="1">
    <citation type="submission" date="2024-01" db="EMBL/GenBank/DDBJ databases">
        <title>Novel species of the genus Luteimonas isolated from rivers.</title>
        <authorList>
            <person name="Lu H."/>
        </authorList>
    </citation>
    <scope>NUCLEOTIDE SEQUENCE [LARGE SCALE GENOMIC DNA]</scope>
    <source>
        <strain evidence="2 3">SMYT11W</strain>
    </source>
</reference>
<comment type="caution">
    <text evidence="2">The sequence shown here is derived from an EMBL/GenBank/DDBJ whole genome shotgun (WGS) entry which is preliminary data.</text>
</comment>
<evidence type="ECO:0000313" key="2">
    <source>
        <dbReference type="EMBL" id="MEF3082128.1"/>
    </source>
</evidence>
<dbReference type="EMBL" id="JAZHBM010000002">
    <property type="protein sequence ID" value="MEF3082128.1"/>
    <property type="molecule type" value="Genomic_DNA"/>
</dbReference>
<dbReference type="InterPro" id="IPR000073">
    <property type="entry name" value="AB_hydrolase_1"/>
</dbReference>
<feature type="domain" description="AB hydrolase-1" evidence="1">
    <location>
        <begin position="370"/>
        <end position="636"/>
    </location>
</feature>
<accession>A0ABU7WE37</accession>
<dbReference type="Gene3D" id="3.40.50.1820">
    <property type="entry name" value="alpha/beta hydrolase"/>
    <property type="match status" value="1"/>
</dbReference>
<keyword evidence="2" id="KW-0378">Hydrolase</keyword>
<dbReference type="InterPro" id="IPR029058">
    <property type="entry name" value="AB_hydrolase_fold"/>
</dbReference>
<dbReference type="Pfam" id="PF12697">
    <property type="entry name" value="Abhydrolase_6"/>
    <property type="match status" value="1"/>
</dbReference>
<sequence length="654" mass="71988">MTSHNPSRWIRSAMSLLLVLSLVGCSLAMVDVKSIPPGEYIAIKRGDILTTGELSAATREMLRVAGLDDRACARPQHDCLQALTAVHDVNDERRMAALTELWVQRALSLAPRRDAAPSDAQLDAWFEVARHAYAYLFFSARTPGERAFEDRQTQVRDYYNLATQEAATALFARYAGAPGAEGEALQQAGWTIRTTLEGVRLPDGVDLPEELIPASSLQFAGLRSVYRRDGFGAELVAVMQPDPVTTIVVPDAEVTADTPHRRQRPQRRDFSEMPSPALTVLLRFPADDLAQLMATREVALSVHDPYVDSVAQMHGQQVPLAANFTAGYGLWLARSGFATQSLRTLFGRDHGIDRPHLYMMQPYDPDRRILLMLHGLASSPEAWVNVANEVLGDETLRQNFQIWQIYYPTNMPIALNHAQIRRTVDDALTHFDPDRRARASQDMVVVGHSMGGVIARLMVSSSGDALWDAVTANREIAPGDLRRVQRRLSPFLRFEPMPQIERAVFIAAPHRGTDIAGTRAGRWISRLVRLPLTFLENFDDVLQTLAGSAQTPDGSTGRIPNSIDNLSASDPFVRAAADLPRAPGVTLHTIIAQRDPAVPLAQSNDGLVPYASAHLDDAVSEKVIASGHSVQETAPAILELRRILHEDVAAHPLD</sequence>
<proteinExistence type="predicted"/>